<dbReference type="UniPathway" id="UPA00988"/>
<dbReference type="SUPFAM" id="SSF50978">
    <property type="entry name" value="WD40 repeat-like"/>
    <property type="match status" value="3"/>
</dbReference>
<dbReference type="AlphaFoldDB" id="A0A146LAR6"/>
<dbReference type="GO" id="GO:0033588">
    <property type="term" value="C:elongator holoenzyme complex"/>
    <property type="evidence" value="ECO:0007669"/>
    <property type="project" value="InterPro"/>
</dbReference>
<sequence length="832" mass="90628">MVMDVAASGSQAVELSYVSAGVNLTPRTLDWLSSNNLIAYGSHSSIHLYQPQTQGNGGKVVQTLCGHKGRVNAVRWLNAVGESHSVKPEFVTASSDSTVRVWSCVDGLFVNTSIMKGHEGTVNDVSGLFMSKSNALALVASSGSDFTIKLWKRSEFGDNFTLVDSINLKNSLCVSLEATALPGVGLHTALLAVSTETMSIQLYSVNFCSQGKDSVNKLTSLIGHEDWVRGLSFTPIGDHADLFMASSSQDGSVRVWKISLNESADPTSETESPSHEFKMEKKSFSLGSKSFSVALETVLLGHEGWVYAAKWFPTAKGSNLQLLTFSCDHTIILWSPDEETGVWFEKARLGNVGGEALGFLGGAVGPQGLSVVAHSHQGSLNLWHFSTEEDRWCPKPICCGHFDEVTDLAWEPNGHFLLSVSADQTTRLHAQWSTSPAVNQQGAWYEMARPQIHGYGMNSIATLPDFRFVSAADEKIARAFGAPRNTLENLRILSGVEVSDELLETSSEPMGATVPALGLSNKAVFTEETEVNKTKKGQNEDDTSYFTRQLLKEPPTDDFLSQNSLWPETMKLYGHGYDVYSVAASHNGRFVATACKATVAEHARIILWETDSWEKVHDFDGSGHSLTVTQMCFSPDDSFLLSVSRDRNWTIHGTDKDAASYRLLASSDKKTGVHSRIIWTCCWSHDSAFFATASREGICAVWSSDHLRDAQTKDAVAVATKDWLAGPTKAFPESVTSLAFSPRLLSGDSVYLLAIGTESGTVHLASFSSSSTDSWIILSTIDNLHSATISRVSFRPEHPSRSAEFTDELMLATSSHDHSVKIFTLRPSLMAS</sequence>
<evidence type="ECO:0000256" key="4">
    <source>
        <dbReference type="ARBA" id="ARBA00005881"/>
    </source>
</evidence>
<evidence type="ECO:0000256" key="6">
    <source>
        <dbReference type="ARBA" id="ARBA00022490"/>
    </source>
</evidence>
<evidence type="ECO:0000256" key="5">
    <source>
        <dbReference type="ARBA" id="ARBA00020267"/>
    </source>
</evidence>
<dbReference type="InterPro" id="IPR020472">
    <property type="entry name" value="WD40_PAC1"/>
</dbReference>
<comment type="pathway">
    <text evidence="3">tRNA modification; 5-methoxycarbonylmethyl-2-thiouridine-tRNA biosynthesis.</text>
</comment>
<dbReference type="PROSITE" id="PS50294">
    <property type="entry name" value="WD_REPEATS_REGION"/>
    <property type="match status" value="1"/>
</dbReference>
<evidence type="ECO:0000313" key="12">
    <source>
        <dbReference type="EMBL" id="JAQ05381.1"/>
    </source>
</evidence>
<dbReference type="InterPro" id="IPR015943">
    <property type="entry name" value="WD40/YVTN_repeat-like_dom_sf"/>
</dbReference>
<dbReference type="InterPro" id="IPR036322">
    <property type="entry name" value="WD40_repeat_dom_sf"/>
</dbReference>
<dbReference type="FunFam" id="2.130.10.10:FF:000400">
    <property type="entry name" value="Elongator acetyltransferase complex subunit 2"/>
    <property type="match status" value="1"/>
</dbReference>
<dbReference type="Pfam" id="PF00400">
    <property type="entry name" value="WD40"/>
    <property type="match status" value="7"/>
</dbReference>
<evidence type="ECO:0000256" key="9">
    <source>
        <dbReference type="ARBA" id="ARBA00022737"/>
    </source>
</evidence>
<proteinExistence type="inferred from homology"/>
<dbReference type="PROSITE" id="PS50082">
    <property type="entry name" value="WD_REPEATS_2"/>
    <property type="match status" value="2"/>
</dbReference>
<evidence type="ECO:0000256" key="1">
    <source>
        <dbReference type="ARBA" id="ARBA00004123"/>
    </source>
</evidence>
<comment type="subcellular location">
    <subcellularLocation>
        <location evidence="2">Cytoplasm</location>
    </subcellularLocation>
    <subcellularLocation>
        <location evidence="1">Nucleus</location>
    </subcellularLocation>
</comment>
<keyword evidence="6" id="KW-0963">Cytoplasm</keyword>
<feature type="repeat" description="WD" evidence="11">
    <location>
        <begin position="398"/>
        <end position="428"/>
    </location>
</feature>
<evidence type="ECO:0000256" key="3">
    <source>
        <dbReference type="ARBA" id="ARBA00005043"/>
    </source>
</evidence>
<dbReference type="InterPro" id="IPR001680">
    <property type="entry name" value="WD40_rpt"/>
</dbReference>
<name>A0A146LAR6_LYGHE</name>
<keyword evidence="8" id="KW-0819">tRNA processing</keyword>
<organism evidence="12">
    <name type="scientific">Lygus hesperus</name>
    <name type="common">Western plant bug</name>
    <dbReference type="NCBI Taxonomy" id="30085"/>
    <lineage>
        <taxon>Eukaryota</taxon>
        <taxon>Metazoa</taxon>
        <taxon>Ecdysozoa</taxon>
        <taxon>Arthropoda</taxon>
        <taxon>Hexapoda</taxon>
        <taxon>Insecta</taxon>
        <taxon>Pterygota</taxon>
        <taxon>Neoptera</taxon>
        <taxon>Paraneoptera</taxon>
        <taxon>Hemiptera</taxon>
        <taxon>Heteroptera</taxon>
        <taxon>Panheteroptera</taxon>
        <taxon>Cimicomorpha</taxon>
        <taxon>Miridae</taxon>
        <taxon>Mirini</taxon>
        <taxon>Lygus</taxon>
    </lineage>
</organism>
<keyword evidence="9" id="KW-0677">Repeat</keyword>
<evidence type="ECO:0000256" key="11">
    <source>
        <dbReference type="PROSITE-ProRule" id="PRU00221"/>
    </source>
</evidence>
<evidence type="ECO:0000256" key="10">
    <source>
        <dbReference type="ARBA" id="ARBA00023242"/>
    </source>
</evidence>
<keyword evidence="7 11" id="KW-0853">WD repeat</keyword>
<gene>
    <name evidence="12" type="primary">Elp2</name>
    <name evidence="12" type="ORF">g.85246</name>
</gene>
<dbReference type="Gene3D" id="2.130.10.10">
    <property type="entry name" value="YVTN repeat-like/Quinoprotein amine dehydrogenase"/>
    <property type="match status" value="4"/>
</dbReference>
<dbReference type="PANTHER" id="PTHR44111:SF1">
    <property type="entry name" value="ELONGATOR COMPLEX PROTEIN 2"/>
    <property type="match status" value="1"/>
</dbReference>
<reference evidence="12" key="1">
    <citation type="journal article" date="2016" name="Gigascience">
        <title>De novo construction of an expanded transcriptome assembly for the western tarnished plant bug, Lygus hesperus.</title>
        <authorList>
            <person name="Tassone E.E."/>
            <person name="Geib S.M."/>
            <person name="Hall B."/>
            <person name="Fabrick J.A."/>
            <person name="Brent C.S."/>
            <person name="Hull J.J."/>
        </authorList>
    </citation>
    <scope>NUCLEOTIDE SEQUENCE</scope>
</reference>
<evidence type="ECO:0000256" key="2">
    <source>
        <dbReference type="ARBA" id="ARBA00004496"/>
    </source>
</evidence>
<dbReference type="PRINTS" id="PR00320">
    <property type="entry name" value="GPROTEINBRPT"/>
</dbReference>
<dbReference type="EMBL" id="GDHC01013248">
    <property type="protein sequence ID" value="JAQ05381.1"/>
    <property type="molecule type" value="Transcribed_RNA"/>
</dbReference>
<evidence type="ECO:0000256" key="7">
    <source>
        <dbReference type="ARBA" id="ARBA00022574"/>
    </source>
</evidence>
<dbReference type="SMART" id="SM00320">
    <property type="entry name" value="WD40"/>
    <property type="match status" value="11"/>
</dbReference>
<dbReference type="GO" id="GO:0005737">
    <property type="term" value="C:cytoplasm"/>
    <property type="evidence" value="ECO:0007669"/>
    <property type="project" value="UniProtKB-SubCell"/>
</dbReference>
<evidence type="ECO:0000256" key="8">
    <source>
        <dbReference type="ARBA" id="ARBA00022694"/>
    </source>
</evidence>
<dbReference type="InterPro" id="IPR037289">
    <property type="entry name" value="Elp2"/>
</dbReference>
<dbReference type="GO" id="GO:0002098">
    <property type="term" value="P:tRNA wobble uridine modification"/>
    <property type="evidence" value="ECO:0007669"/>
    <property type="project" value="InterPro"/>
</dbReference>
<keyword evidence="10" id="KW-0539">Nucleus</keyword>
<protein>
    <recommendedName>
        <fullName evidence="5">Elongator complex protein 2</fullName>
    </recommendedName>
</protein>
<comment type="similarity">
    <text evidence="4">Belongs to the WD repeat ELP2 family.</text>
</comment>
<dbReference type="PANTHER" id="PTHR44111">
    <property type="entry name" value="ELONGATOR COMPLEX PROTEIN 2"/>
    <property type="match status" value="1"/>
</dbReference>
<dbReference type="GO" id="GO:0005634">
    <property type="term" value="C:nucleus"/>
    <property type="evidence" value="ECO:0007669"/>
    <property type="project" value="UniProtKB-SubCell"/>
</dbReference>
<feature type="repeat" description="WD" evidence="11">
    <location>
        <begin position="221"/>
        <end position="266"/>
    </location>
</feature>
<accession>A0A146LAR6</accession>